<dbReference type="Proteomes" id="UP000286931">
    <property type="component" value="Unassembled WGS sequence"/>
</dbReference>
<sequence length="166" mass="17282">MFAVLRRVTGIRRTVALRRTGGRGAEGGPQAVVVPIVRMDAAAVAALAAARDMGGRAIAVHVTRPGERAVRDALVDAWDAAGVDAPLSVVFDERDRLVEALATFVRGLPERRVAVLVPAAADPARGRGRHDVLVEALRAEGCALLVVRAEAAAPPPPARDPLVTAA</sequence>
<name>A0A401Z452_9ACTN</name>
<dbReference type="RefSeq" id="WP_126643238.1">
    <property type="nucleotide sequence ID" value="NZ_BIFH01000051.1"/>
</dbReference>
<protein>
    <submittedName>
        <fullName evidence="1">Uncharacterized protein</fullName>
    </submittedName>
</protein>
<evidence type="ECO:0000313" key="1">
    <source>
        <dbReference type="EMBL" id="GCE01631.1"/>
    </source>
</evidence>
<dbReference type="OrthoDB" id="9871585at2"/>
<reference evidence="1 2" key="1">
    <citation type="submission" date="2018-12" db="EMBL/GenBank/DDBJ databases">
        <title>Draft genome sequence of Embleya hyalina NBRC 13850T.</title>
        <authorList>
            <person name="Komaki H."/>
            <person name="Hosoyama A."/>
            <person name="Kimura A."/>
            <person name="Ichikawa N."/>
            <person name="Tamura T."/>
        </authorList>
    </citation>
    <scope>NUCLEOTIDE SEQUENCE [LARGE SCALE GENOMIC DNA]</scope>
    <source>
        <strain evidence="1 2">NBRC 13850</strain>
    </source>
</reference>
<proteinExistence type="predicted"/>
<comment type="caution">
    <text evidence="1">The sequence shown here is derived from an EMBL/GenBank/DDBJ whole genome shotgun (WGS) entry which is preliminary data.</text>
</comment>
<accession>A0A401Z452</accession>
<dbReference type="AlphaFoldDB" id="A0A401Z452"/>
<gene>
    <name evidence="1" type="ORF">EHYA_09398</name>
</gene>
<evidence type="ECO:0000313" key="2">
    <source>
        <dbReference type="Proteomes" id="UP000286931"/>
    </source>
</evidence>
<keyword evidence="2" id="KW-1185">Reference proteome</keyword>
<dbReference type="EMBL" id="BIFH01000051">
    <property type="protein sequence ID" value="GCE01631.1"/>
    <property type="molecule type" value="Genomic_DNA"/>
</dbReference>
<organism evidence="1 2">
    <name type="scientific">Embleya hyalina</name>
    <dbReference type="NCBI Taxonomy" id="516124"/>
    <lineage>
        <taxon>Bacteria</taxon>
        <taxon>Bacillati</taxon>
        <taxon>Actinomycetota</taxon>
        <taxon>Actinomycetes</taxon>
        <taxon>Kitasatosporales</taxon>
        <taxon>Streptomycetaceae</taxon>
        <taxon>Embleya</taxon>
    </lineage>
</organism>